<evidence type="ECO:0000259" key="1">
    <source>
        <dbReference type="Pfam" id="PF01370"/>
    </source>
</evidence>
<name>V9EHB3_PHYNI</name>
<dbReference type="eggNOG" id="KOG1430">
    <property type="taxonomic scope" value="Eukaryota"/>
</dbReference>
<comment type="caution">
    <text evidence="2">The sequence shown here is derived from an EMBL/GenBank/DDBJ whole genome shotgun (WGS) entry which is preliminary data.</text>
</comment>
<proteinExistence type="predicted"/>
<dbReference type="PANTHER" id="PTHR43242">
    <property type="entry name" value="NAD(P)-BINDING ROSSMANN-FOLD SUPERFAMILY PROTEIN"/>
    <property type="match status" value="1"/>
</dbReference>
<protein>
    <recommendedName>
        <fullName evidence="1">NAD-dependent epimerase/dehydratase domain-containing protein</fullName>
    </recommendedName>
</protein>
<feature type="domain" description="NAD-dependent epimerase/dehydratase" evidence="1">
    <location>
        <begin position="4"/>
        <end position="273"/>
    </location>
</feature>
<gene>
    <name evidence="2" type="ORF">F443_15721</name>
</gene>
<dbReference type="AlphaFoldDB" id="V9EHB3"/>
<evidence type="ECO:0000313" key="2">
    <source>
        <dbReference type="EMBL" id="ETI38564.1"/>
    </source>
</evidence>
<dbReference type="EMBL" id="ANIZ01002751">
    <property type="protein sequence ID" value="ETI38564.1"/>
    <property type="molecule type" value="Genomic_DNA"/>
</dbReference>
<evidence type="ECO:0000313" key="3">
    <source>
        <dbReference type="Proteomes" id="UP000018721"/>
    </source>
</evidence>
<dbReference type="SUPFAM" id="SSF51735">
    <property type="entry name" value="NAD(P)-binding Rossmann-fold domains"/>
    <property type="match status" value="1"/>
</dbReference>
<accession>V9EHB3</accession>
<keyword evidence="3" id="KW-1185">Reference proteome</keyword>
<organism evidence="2 3">
    <name type="scientific">Phytophthora nicotianae P1569</name>
    <dbReference type="NCBI Taxonomy" id="1317065"/>
    <lineage>
        <taxon>Eukaryota</taxon>
        <taxon>Sar</taxon>
        <taxon>Stramenopiles</taxon>
        <taxon>Oomycota</taxon>
        <taxon>Peronosporomycetes</taxon>
        <taxon>Peronosporales</taxon>
        <taxon>Peronosporaceae</taxon>
        <taxon>Phytophthora</taxon>
    </lineage>
</organism>
<dbReference type="InterPro" id="IPR036291">
    <property type="entry name" value="NAD(P)-bd_dom_sf"/>
</dbReference>
<dbReference type="PANTHER" id="PTHR43242:SF1">
    <property type="entry name" value="NAD(P)-BINDING ROSSMANN-FOLD SUPERFAMILY PROTEIN"/>
    <property type="match status" value="1"/>
</dbReference>
<dbReference type="Proteomes" id="UP000018721">
    <property type="component" value="Unassembled WGS sequence"/>
</dbReference>
<sequence>MARVLVLGGTSYVAQFVLQRLQQDGTLRVVSGDAVEEIEAVACTIRSQPFAPLPPGFVTAKADSAPMSKRVVRAYWQVNVQDLRTLDNCIEDFRPTVVINCAAISSPAVCQQEPEKASAINEPRGLVALLGALTWPVRFVHLSTDFVYEGTQPNGASYHEDDAILSPDLSAYGSGKLRFDHFLLKRDSSTHLQVWILRIANVVGPGAPLFPDKSAPKFMEWLHHQLFQLENAAPLNLWSDEFRSYLYVFDLIEIMFKLLAIDPNEHTTLVNVGGVESLSRVKLGHKYLAATAKHNPKASAAISRHIAPTSRAQVDLGYPSPLNTKLNTSRLANLLPNFMWTPTDKFLDEISRSFLA</sequence>
<dbReference type="HOGENOM" id="CLU_045518_2_0_1"/>
<dbReference type="Gene3D" id="3.40.50.720">
    <property type="entry name" value="NAD(P)-binding Rossmann-like Domain"/>
    <property type="match status" value="1"/>
</dbReference>
<reference evidence="2 3" key="1">
    <citation type="submission" date="2013-11" db="EMBL/GenBank/DDBJ databases">
        <title>The Genome Sequence of Phytophthora parasitica P1569.</title>
        <authorList>
            <consortium name="The Broad Institute Genomics Platform"/>
            <person name="Russ C."/>
            <person name="Tyler B."/>
            <person name="Panabieres F."/>
            <person name="Shan W."/>
            <person name="Tripathy S."/>
            <person name="Grunwald N."/>
            <person name="Machado M."/>
            <person name="Johnson C.S."/>
            <person name="Arredondo F."/>
            <person name="Hong C."/>
            <person name="Coffey M."/>
            <person name="Young S.K."/>
            <person name="Zeng Q."/>
            <person name="Gargeya S."/>
            <person name="Fitzgerald M."/>
            <person name="Abouelleil A."/>
            <person name="Alvarado L."/>
            <person name="Chapman S.B."/>
            <person name="Gainer-Dewar J."/>
            <person name="Goldberg J."/>
            <person name="Griggs A."/>
            <person name="Gujja S."/>
            <person name="Hansen M."/>
            <person name="Howarth C."/>
            <person name="Imamovic A."/>
            <person name="Ireland A."/>
            <person name="Larimer J."/>
            <person name="McCowan C."/>
            <person name="Murphy C."/>
            <person name="Pearson M."/>
            <person name="Poon T.W."/>
            <person name="Priest M."/>
            <person name="Roberts A."/>
            <person name="Saif S."/>
            <person name="Shea T."/>
            <person name="Sykes S."/>
            <person name="Wortman J."/>
            <person name="Nusbaum C."/>
            <person name="Birren B."/>
        </authorList>
    </citation>
    <scope>NUCLEOTIDE SEQUENCE [LARGE SCALE GENOMIC DNA]</scope>
    <source>
        <strain evidence="2 3">P1569</strain>
    </source>
</reference>
<dbReference type="OrthoDB" id="6235964at2759"/>
<dbReference type="InterPro" id="IPR001509">
    <property type="entry name" value="Epimerase_deHydtase"/>
</dbReference>
<dbReference type="Pfam" id="PF01370">
    <property type="entry name" value="Epimerase"/>
    <property type="match status" value="1"/>
</dbReference>